<evidence type="ECO:0000256" key="6">
    <source>
        <dbReference type="ARBA" id="ARBA00022832"/>
    </source>
</evidence>
<comment type="pathway">
    <text evidence="1 14">Lipid metabolism; fatty acid biosynthesis.</text>
</comment>
<dbReference type="GO" id="GO:0033818">
    <property type="term" value="F:beta-ketoacyl-acyl-carrier-protein synthase III activity"/>
    <property type="evidence" value="ECO:0007669"/>
    <property type="project" value="UniProtKB-UniRule"/>
</dbReference>
<dbReference type="Gene3D" id="3.40.47.10">
    <property type="match status" value="1"/>
</dbReference>
<dbReference type="RefSeq" id="WP_123807208.1">
    <property type="nucleotide sequence ID" value="NZ_RKRK01000002.1"/>
</dbReference>
<comment type="subcellular location">
    <subcellularLocation>
        <location evidence="14">Cytoplasm</location>
    </subcellularLocation>
</comment>
<dbReference type="EMBL" id="RKRK01000002">
    <property type="protein sequence ID" value="RPF57601.1"/>
    <property type="molecule type" value="Genomic_DNA"/>
</dbReference>
<evidence type="ECO:0000256" key="11">
    <source>
        <dbReference type="ARBA" id="ARBA00052407"/>
    </source>
</evidence>
<reference evidence="17 18" key="1">
    <citation type="submission" date="2018-11" db="EMBL/GenBank/DDBJ databases">
        <title>Genomic Encyclopedia of Type Strains, Phase IV (KMG-IV): sequencing the most valuable type-strain genomes for metagenomic binning, comparative biology and taxonomic classification.</title>
        <authorList>
            <person name="Goeker M."/>
        </authorList>
    </citation>
    <scope>NUCLEOTIDE SEQUENCE [LARGE SCALE GENOMIC DNA]</scope>
    <source>
        <strain evidence="17 18">DSM 29158</strain>
    </source>
</reference>
<comment type="catalytic activity">
    <reaction evidence="11">
        <text>(2S)-2-methylbutanoyl-CoA + malonyl-[ACP] + H(+) = (4S)-4-methyl-3-oxohexanoyl-[ACP] + CO2 + CoA</text>
        <dbReference type="Rhea" id="RHEA:42276"/>
        <dbReference type="Rhea" id="RHEA-COMP:9623"/>
        <dbReference type="Rhea" id="RHEA-COMP:17148"/>
        <dbReference type="ChEBI" id="CHEBI:15378"/>
        <dbReference type="ChEBI" id="CHEBI:16526"/>
        <dbReference type="ChEBI" id="CHEBI:57287"/>
        <dbReference type="ChEBI" id="CHEBI:78449"/>
        <dbReference type="ChEBI" id="CHEBI:88166"/>
        <dbReference type="ChEBI" id="CHEBI:167462"/>
        <dbReference type="EC" id="2.3.1.300"/>
    </reaction>
    <physiologicalReaction direction="left-to-right" evidence="11">
        <dbReference type="Rhea" id="RHEA:42277"/>
    </physiologicalReaction>
</comment>
<protein>
    <recommendedName>
        <fullName evidence="14">Beta-ketoacyl-[acyl-carrier-protein] synthase III</fullName>
        <shortName evidence="14">Beta-ketoacyl-ACP synthase III</shortName>
        <shortName evidence="14">KAS III</shortName>
        <ecNumber evidence="14">2.3.1.180</ecNumber>
    </recommendedName>
    <alternativeName>
        <fullName evidence="14">3-oxoacyl-[acyl-carrier-protein] synthase 3</fullName>
    </alternativeName>
    <alternativeName>
        <fullName evidence="14">3-oxoacyl-[acyl-carrier-protein] synthase III</fullName>
    </alternativeName>
</protein>
<comment type="catalytic activity">
    <reaction evidence="13">
        <text>3-methylbutanoyl-CoA + malonyl-[ACP] + H(+) = 5-methyl-3-oxohexanoyl-[ACP] + CO2 + CoA</text>
        <dbReference type="Rhea" id="RHEA:42272"/>
        <dbReference type="Rhea" id="RHEA-COMP:9623"/>
        <dbReference type="Rhea" id="RHEA-COMP:9941"/>
        <dbReference type="ChEBI" id="CHEBI:15378"/>
        <dbReference type="ChEBI" id="CHEBI:16526"/>
        <dbReference type="ChEBI" id="CHEBI:57287"/>
        <dbReference type="ChEBI" id="CHEBI:57345"/>
        <dbReference type="ChEBI" id="CHEBI:78449"/>
        <dbReference type="ChEBI" id="CHEBI:78822"/>
        <dbReference type="EC" id="2.3.1.300"/>
    </reaction>
    <physiologicalReaction direction="left-to-right" evidence="13">
        <dbReference type="Rhea" id="RHEA:42273"/>
    </physiologicalReaction>
</comment>
<dbReference type="UniPathway" id="UPA00094"/>
<feature type="active site" evidence="14">
    <location>
        <position position="238"/>
    </location>
</feature>
<proteinExistence type="inferred from homology"/>
<dbReference type="InterPro" id="IPR013747">
    <property type="entry name" value="ACP_syn_III_C"/>
</dbReference>
<dbReference type="AlphaFoldDB" id="A0A3N5CIV7"/>
<evidence type="ECO:0000256" key="3">
    <source>
        <dbReference type="ARBA" id="ARBA00022490"/>
    </source>
</evidence>
<dbReference type="Pfam" id="PF08541">
    <property type="entry name" value="ACP_syn_III_C"/>
    <property type="match status" value="1"/>
</dbReference>
<keyword evidence="9 14" id="KW-0012">Acyltransferase</keyword>
<dbReference type="InterPro" id="IPR013751">
    <property type="entry name" value="ACP_syn_III_N"/>
</dbReference>
<dbReference type="Pfam" id="PF08545">
    <property type="entry name" value="ACP_syn_III"/>
    <property type="match status" value="1"/>
</dbReference>
<evidence type="ECO:0000256" key="1">
    <source>
        <dbReference type="ARBA" id="ARBA00005194"/>
    </source>
</evidence>
<dbReference type="FunFam" id="3.40.47.10:FF:000004">
    <property type="entry name" value="3-oxoacyl-[acyl-carrier-protein] synthase 3"/>
    <property type="match status" value="1"/>
</dbReference>
<dbReference type="NCBIfam" id="NF006829">
    <property type="entry name" value="PRK09352.1"/>
    <property type="match status" value="1"/>
</dbReference>
<evidence type="ECO:0000313" key="17">
    <source>
        <dbReference type="EMBL" id="RPF57601.1"/>
    </source>
</evidence>
<dbReference type="InterPro" id="IPR004655">
    <property type="entry name" value="FabH"/>
</dbReference>
<feature type="domain" description="Beta-ketoacyl-[acyl-carrier-protein] synthase III N-terminal" evidence="16">
    <location>
        <begin position="106"/>
        <end position="184"/>
    </location>
</feature>
<feature type="active site" evidence="14">
    <location>
        <position position="112"/>
    </location>
</feature>
<feature type="domain" description="Beta-ketoacyl-[acyl-carrier-protein] synthase III C-terminal" evidence="15">
    <location>
        <begin position="222"/>
        <end position="311"/>
    </location>
</feature>
<dbReference type="OrthoDB" id="9815506at2"/>
<keyword evidence="7 14" id="KW-0443">Lipid metabolism</keyword>
<evidence type="ECO:0000256" key="13">
    <source>
        <dbReference type="ARBA" id="ARBA00052985"/>
    </source>
</evidence>
<evidence type="ECO:0000256" key="12">
    <source>
        <dbReference type="ARBA" id="ARBA00052467"/>
    </source>
</evidence>
<dbReference type="EC" id="2.3.1.180" evidence="14"/>
<keyword evidence="18" id="KW-1185">Reference proteome</keyword>
<keyword evidence="3 14" id="KW-0963">Cytoplasm</keyword>
<evidence type="ECO:0000256" key="8">
    <source>
        <dbReference type="ARBA" id="ARBA00023160"/>
    </source>
</evidence>
<evidence type="ECO:0000256" key="14">
    <source>
        <dbReference type="HAMAP-Rule" id="MF_01815"/>
    </source>
</evidence>
<keyword evidence="5 14" id="KW-0808">Transferase</keyword>
<evidence type="ECO:0000256" key="5">
    <source>
        <dbReference type="ARBA" id="ARBA00022679"/>
    </source>
</evidence>
<evidence type="ECO:0000256" key="4">
    <source>
        <dbReference type="ARBA" id="ARBA00022516"/>
    </source>
</evidence>
<comment type="similarity">
    <text evidence="2 14">Belongs to the thiolase-like superfamily. FabH family.</text>
</comment>
<dbReference type="NCBIfam" id="TIGR00747">
    <property type="entry name" value="fabH"/>
    <property type="match status" value="1"/>
</dbReference>
<comment type="catalytic activity">
    <reaction evidence="10">
        <text>malonyl-[ACP] + acetyl-CoA + H(+) = 3-oxobutanoyl-[ACP] + CO2 + CoA</text>
        <dbReference type="Rhea" id="RHEA:12080"/>
        <dbReference type="Rhea" id="RHEA-COMP:9623"/>
        <dbReference type="Rhea" id="RHEA-COMP:9625"/>
        <dbReference type="ChEBI" id="CHEBI:15378"/>
        <dbReference type="ChEBI" id="CHEBI:16526"/>
        <dbReference type="ChEBI" id="CHEBI:57287"/>
        <dbReference type="ChEBI" id="CHEBI:57288"/>
        <dbReference type="ChEBI" id="CHEBI:78449"/>
        <dbReference type="ChEBI" id="CHEBI:78450"/>
        <dbReference type="EC" id="2.3.1.180"/>
    </reaction>
    <physiologicalReaction direction="left-to-right" evidence="10">
        <dbReference type="Rhea" id="RHEA:12081"/>
    </physiologicalReaction>
</comment>
<organism evidence="17 18">
    <name type="scientific">Abyssicoccus albus</name>
    <dbReference type="NCBI Taxonomy" id="1817405"/>
    <lineage>
        <taxon>Bacteria</taxon>
        <taxon>Bacillati</taxon>
        <taxon>Bacillota</taxon>
        <taxon>Bacilli</taxon>
        <taxon>Bacillales</taxon>
        <taxon>Abyssicoccaceae</taxon>
    </lineage>
</organism>
<evidence type="ECO:0000256" key="10">
    <source>
        <dbReference type="ARBA" id="ARBA00051096"/>
    </source>
</evidence>
<evidence type="ECO:0000259" key="16">
    <source>
        <dbReference type="Pfam" id="PF08545"/>
    </source>
</evidence>
<dbReference type="PANTHER" id="PTHR34069">
    <property type="entry name" value="3-OXOACYL-[ACYL-CARRIER-PROTEIN] SYNTHASE 3"/>
    <property type="match status" value="1"/>
</dbReference>
<comment type="subunit">
    <text evidence="14">Homodimer.</text>
</comment>
<evidence type="ECO:0000259" key="15">
    <source>
        <dbReference type="Pfam" id="PF08541"/>
    </source>
</evidence>
<dbReference type="SUPFAM" id="SSF53901">
    <property type="entry name" value="Thiolase-like"/>
    <property type="match status" value="1"/>
</dbReference>
<evidence type="ECO:0000256" key="7">
    <source>
        <dbReference type="ARBA" id="ARBA00023098"/>
    </source>
</evidence>
<comment type="domain">
    <text evidence="14">The last Arg residue of the ACP-binding site is essential for the weak association between ACP/AcpP and FabH.</text>
</comment>
<comment type="function">
    <text evidence="14">Catalyzes the condensation reaction of fatty acid synthesis by the addition to an acyl acceptor of two carbons from malonyl-ACP. Catalyzes the first condensation reaction which initiates fatty acid synthesis and may therefore play a role in governing the total rate of fatty acid production. Possesses both acetoacetyl-ACP synthase and acetyl transacylase activities. Its substrate specificity determines the biosynthesis of branched-chain and/or straight-chain of fatty acids.</text>
</comment>
<gene>
    <name evidence="14" type="primary">fabH</name>
    <name evidence="17" type="ORF">EDD62_0222</name>
</gene>
<keyword evidence="4 14" id="KW-0444">Lipid biosynthesis</keyword>
<keyword evidence="14" id="KW-0511">Multifunctional enzyme</keyword>
<evidence type="ECO:0000256" key="9">
    <source>
        <dbReference type="ARBA" id="ARBA00023315"/>
    </source>
</evidence>
<comment type="catalytic activity">
    <reaction evidence="12">
        <text>2-methylpropanoyl-CoA + malonyl-[ACP] + H(+) = 4-methyl-3-oxopentanoyl-[ACP] + CO2 + CoA</text>
        <dbReference type="Rhea" id="RHEA:42268"/>
        <dbReference type="Rhea" id="RHEA-COMP:9623"/>
        <dbReference type="Rhea" id="RHEA-COMP:9940"/>
        <dbReference type="ChEBI" id="CHEBI:15378"/>
        <dbReference type="ChEBI" id="CHEBI:16526"/>
        <dbReference type="ChEBI" id="CHEBI:57287"/>
        <dbReference type="ChEBI" id="CHEBI:57338"/>
        <dbReference type="ChEBI" id="CHEBI:78449"/>
        <dbReference type="ChEBI" id="CHEBI:78820"/>
        <dbReference type="EC" id="2.3.1.300"/>
    </reaction>
    <physiologicalReaction direction="left-to-right" evidence="12">
        <dbReference type="Rhea" id="RHEA:42269"/>
    </physiologicalReaction>
</comment>
<feature type="active site" evidence="14">
    <location>
        <position position="268"/>
    </location>
</feature>
<dbReference type="GO" id="GO:0006633">
    <property type="term" value="P:fatty acid biosynthetic process"/>
    <property type="evidence" value="ECO:0007669"/>
    <property type="project" value="UniProtKB-UniRule"/>
</dbReference>
<keyword evidence="6 14" id="KW-0276">Fatty acid metabolism</keyword>
<comment type="caution">
    <text evidence="17">The sequence shown here is derived from an EMBL/GenBank/DDBJ whole genome shotgun (WGS) entry which is preliminary data.</text>
</comment>
<dbReference type="CDD" id="cd00830">
    <property type="entry name" value="KAS_III"/>
    <property type="match status" value="1"/>
</dbReference>
<name>A0A3N5CIV7_9BACL</name>
<sequence length="313" mass="34250">MGVGIIGLGTYVPERIMKNSDFEKFLDTNDEWISKMTGIKERRFARDDETTSDLGVNAARKAIEDANLTIDDIDLIIVATSTSNQQFPSTANIIAHELGATSIPSLDQKAACTGFIYSVITAQMYVQSNMYDNVLVIGVDKLSKIADMTDRSTAVLFGDGAGAVVVSKVSEGKGIKSHKLGSDGSGADLLYEDLNTHYLKMNGREVFRFAVRMMPEISVEVMEQCNWQPEDISLLVPHQANIRIMEAARERMNLDVDKLSVTVDRYGNTSAASIPLSMDYERQNNKLNDGDNIILVGFGGGLTYGALGLTWGK</sequence>
<evidence type="ECO:0000313" key="18">
    <source>
        <dbReference type="Proteomes" id="UP000277108"/>
    </source>
</evidence>
<dbReference type="InterPro" id="IPR016039">
    <property type="entry name" value="Thiolase-like"/>
</dbReference>
<dbReference type="HAMAP" id="MF_01815">
    <property type="entry name" value="FabH"/>
    <property type="match status" value="1"/>
</dbReference>
<feature type="region of interest" description="ACP-binding" evidence="14">
    <location>
        <begin position="239"/>
        <end position="243"/>
    </location>
</feature>
<dbReference type="GO" id="GO:0005737">
    <property type="term" value="C:cytoplasm"/>
    <property type="evidence" value="ECO:0007669"/>
    <property type="project" value="UniProtKB-SubCell"/>
</dbReference>
<evidence type="ECO:0000256" key="2">
    <source>
        <dbReference type="ARBA" id="ARBA00008642"/>
    </source>
</evidence>
<dbReference type="GO" id="GO:0004315">
    <property type="term" value="F:3-oxoacyl-[acyl-carrier-protein] synthase activity"/>
    <property type="evidence" value="ECO:0007669"/>
    <property type="project" value="InterPro"/>
</dbReference>
<keyword evidence="8 14" id="KW-0275">Fatty acid biosynthesis</keyword>
<accession>A0A3N5CIV7</accession>
<dbReference type="PANTHER" id="PTHR34069:SF2">
    <property type="entry name" value="BETA-KETOACYL-[ACYL-CARRIER-PROTEIN] SYNTHASE III"/>
    <property type="match status" value="1"/>
</dbReference>
<dbReference type="Proteomes" id="UP000277108">
    <property type="component" value="Unassembled WGS sequence"/>
</dbReference>
<dbReference type="GO" id="GO:0044550">
    <property type="term" value="P:secondary metabolite biosynthetic process"/>
    <property type="evidence" value="ECO:0007669"/>
    <property type="project" value="TreeGrafter"/>
</dbReference>